<name>A0ABR2S4S3_9ROSI</name>
<comment type="caution">
    <text evidence="3">The sequence shown here is derived from an EMBL/GenBank/DDBJ whole genome shotgun (WGS) entry which is preliminary data.</text>
</comment>
<dbReference type="PANTHER" id="PTHR47723:SF19">
    <property type="entry name" value="POLYNUCLEOTIDYL TRANSFERASE, RIBONUCLEASE H-LIKE SUPERFAMILY PROTEIN"/>
    <property type="match status" value="1"/>
</dbReference>
<dbReference type="Pfam" id="PF13456">
    <property type="entry name" value="RVT_3"/>
    <property type="match status" value="1"/>
</dbReference>
<gene>
    <name evidence="3" type="ORF">V6N11_054743</name>
</gene>
<feature type="compositionally biased region" description="Acidic residues" evidence="1">
    <location>
        <begin position="8"/>
        <end position="34"/>
    </location>
</feature>
<dbReference type="Proteomes" id="UP001396334">
    <property type="component" value="Unassembled WGS sequence"/>
</dbReference>
<dbReference type="CDD" id="cd06222">
    <property type="entry name" value="RNase_H_like"/>
    <property type="match status" value="1"/>
</dbReference>
<evidence type="ECO:0000313" key="4">
    <source>
        <dbReference type="Proteomes" id="UP001396334"/>
    </source>
</evidence>
<organism evidence="3 4">
    <name type="scientific">Hibiscus sabdariffa</name>
    <name type="common">roselle</name>
    <dbReference type="NCBI Taxonomy" id="183260"/>
    <lineage>
        <taxon>Eukaryota</taxon>
        <taxon>Viridiplantae</taxon>
        <taxon>Streptophyta</taxon>
        <taxon>Embryophyta</taxon>
        <taxon>Tracheophyta</taxon>
        <taxon>Spermatophyta</taxon>
        <taxon>Magnoliopsida</taxon>
        <taxon>eudicotyledons</taxon>
        <taxon>Gunneridae</taxon>
        <taxon>Pentapetalae</taxon>
        <taxon>rosids</taxon>
        <taxon>malvids</taxon>
        <taxon>Malvales</taxon>
        <taxon>Malvaceae</taxon>
        <taxon>Malvoideae</taxon>
        <taxon>Hibiscus</taxon>
    </lineage>
</organism>
<dbReference type="PANTHER" id="PTHR47723">
    <property type="entry name" value="OS05G0353850 PROTEIN"/>
    <property type="match status" value="1"/>
</dbReference>
<evidence type="ECO:0000259" key="2">
    <source>
        <dbReference type="Pfam" id="PF13456"/>
    </source>
</evidence>
<reference evidence="3 4" key="1">
    <citation type="journal article" date="2024" name="G3 (Bethesda)">
        <title>Genome assembly of Hibiscus sabdariffa L. provides insights into metabolisms of medicinal natural products.</title>
        <authorList>
            <person name="Kim T."/>
        </authorList>
    </citation>
    <scope>NUCLEOTIDE SEQUENCE [LARGE SCALE GENOMIC DNA]</scope>
    <source>
        <strain evidence="3">TK-2024</strain>
        <tissue evidence="3">Old leaves</tissue>
    </source>
</reference>
<dbReference type="SUPFAM" id="SSF53098">
    <property type="entry name" value="Ribonuclease H-like"/>
    <property type="match status" value="1"/>
</dbReference>
<proteinExistence type="predicted"/>
<evidence type="ECO:0000256" key="1">
    <source>
        <dbReference type="SAM" id="MobiDB-lite"/>
    </source>
</evidence>
<feature type="domain" description="RNase H type-1" evidence="2">
    <location>
        <begin position="429"/>
        <end position="508"/>
    </location>
</feature>
<dbReference type="InterPro" id="IPR002156">
    <property type="entry name" value="RNaseH_domain"/>
</dbReference>
<dbReference type="EMBL" id="JBBPBN010000017">
    <property type="protein sequence ID" value="KAK9020253.1"/>
    <property type="molecule type" value="Genomic_DNA"/>
</dbReference>
<dbReference type="InterPro" id="IPR012337">
    <property type="entry name" value="RNaseH-like_sf"/>
</dbReference>
<dbReference type="InterPro" id="IPR053151">
    <property type="entry name" value="RNase_H-like"/>
</dbReference>
<dbReference type="InterPro" id="IPR036397">
    <property type="entry name" value="RNaseH_sf"/>
</dbReference>
<sequence>MATKVDDDYNDMDMGYEDEPAETEIEEGAEEEEPSPTINNYGVDPATLSYVDSGGRLPGVVMPAVNHYSLEWPGSPVDLGVQSGTKKLREHDVSIVDSSVVGLGAGDSGVATMDGVEVLESSKGADLQRASRKSYADMVSAMRSMQRVVIVCLLGRSIGYKTLASRIPVPCQPQDSSEHVAVVSSIHSDQERPEELAFNEESLYEPWMVVDKCRRPPSRALTTNVEGTKRGGSRFAALSTVVEDVTPSRVTNLEVSNMRNLKKNGKLSAGANPLIDITNVPNKKDVGVTVISTIDGSVAHVMTHDLVIVAGSHKAFSIDEGNNENQTAARFRGSNQSADQASLDVLHNSLVVGEGNLAGNETLNCLVENRRVFELDFCERDCVLERSCCLLVETRRAIDSLGKLHVQLGASRPLIQQWTKPDPGVWKINVDGARDLANGRASCGGVIRDSNGLWVVGFSKYIGRCFVIEAEFWVVLEGLPCALRIRAMGIVLESDNSNVVRILRDNSDHGGVDESEEK</sequence>
<evidence type="ECO:0000313" key="3">
    <source>
        <dbReference type="EMBL" id="KAK9020253.1"/>
    </source>
</evidence>
<protein>
    <recommendedName>
        <fullName evidence="2">RNase H type-1 domain-containing protein</fullName>
    </recommendedName>
</protein>
<keyword evidence="4" id="KW-1185">Reference proteome</keyword>
<accession>A0ABR2S4S3</accession>
<dbReference type="Gene3D" id="3.30.420.10">
    <property type="entry name" value="Ribonuclease H-like superfamily/Ribonuclease H"/>
    <property type="match status" value="1"/>
</dbReference>
<dbReference type="InterPro" id="IPR044730">
    <property type="entry name" value="RNase_H-like_dom_plant"/>
</dbReference>
<feature type="region of interest" description="Disordered" evidence="1">
    <location>
        <begin position="1"/>
        <end position="39"/>
    </location>
</feature>